<dbReference type="Proteomes" id="UP001054837">
    <property type="component" value="Unassembled WGS sequence"/>
</dbReference>
<keyword evidence="5 6" id="KW-0472">Membrane</keyword>
<sequence length="113" mass="12502">MVASDCPTLILQNMMTITPNIPPEKPELNFESESSIQKLARKSKESPVMVAGLSGFFFIAAVGIYKFKNRGKLSASNYLMQLRVTAQGAVIACLTGGVLKSLYDRYQREHKSE</sequence>
<evidence type="ECO:0000313" key="9">
    <source>
        <dbReference type="Proteomes" id="UP001054837"/>
    </source>
</evidence>
<evidence type="ECO:0000256" key="4">
    <source>
        <dbReference type="ARBA" id="ARBA00023128"/>
    </source>
</evidence>
<dbReference type="Gene3D" id="6.10.140.1320">
    <property type="match status" value="1"/>
</dbReference>
<evidence type="ECO:0000313" key="8">
    <source>
        <dbReference type="EMBL" id="GIX96403.1"/>
    </source>
</evidence>
<keyword evidence="3 6" id="KW-1133">Transmembrane helix</keyword>
<keyword evidence="9" id="KW-1185">Reference proteome</keyword>
<feature type="transmembrane region" description="Helical" evidence="6">
    <location>
        <begin position="48"/>
        <end position="65"/>
    </location>
</feature>
<evidence type="ECO:0000256" key="3">
    <source>
        <dbReference type="ARBA" id="ARBA00022989"/>
    </source>
</evidence>
<gene>
    <name evidence="8" type="primary">X975_06173</name>
    <name evidence="8" type="ORF">CDAR_392621</name>
</gene>
<accession>A0AAV4PHE3</accession>
<feature type="transmembrane region" description="Helical" evidence="6">
    <location>
        <begin position="85"/>
        <end position="103"/>
    </location>
</feature>
<protein>
    <submittedName>
        <fullName evidence="8">HIG1 domain-containing protein</fullName>
    </submittedName>
</protein>
<dbReference type="InterPro" id="IPR050355">
    <property type="entry name" value="RCF1"/>
</dbReference>
<feature type="domain" description="HIG1" evidence="7">
    <location>
        <begin position="20"/>
        <end position="112"/>
    </location>
</feature>
<dbReference type="AlphaFoldDB" id="A0AAV4PHE3"/>
<dbReference type="GO" id="GO:0031966">
    <property type="term" value="C:mitochondrial membrane"/>
    <property type="evidence" value="ECO:0007669"/>
    <property type="project" value="UniProtKB-SubCell"/>
</dbReference>
<evidence type="ECO:0000259" key="7">
    <source>
        <dbReference type="PROSITE" id="PS51503"/>
    </source>
</evidence>
<dbReference type="PROSITE" id="PS51503">
    <property type="entry name" value="HIG1"/>
    <property type="match status" value="1"/>
</dbReference>
<dbReference type="EMBL" id="BPLQ01002909">
    <property type="protein sequence ID" value="GIX96403.1"/>
    <property type="molecule type" value="Genomic_DNA"/>
</dbReference>
<evidence type="ECO:0000256" key="5">
    <source>
        <dbReference type="ARBA" id="ARBA00023136"/>
    </source>
</evidence>
<dbReference type="InterPro" id="IPR007667">
    <property type="entry name" value="Hypoxia_induced_domain"/>
</dbReference>
<evidence type="ECO:0000256" key="2">
    <source>
        <dbReference type="ARBA" id="ARBA00022692"/>
    </source>
</evidence>
<comment type="subcellular location">
    <subcellularLocation>
        <location evidence="1">Mitochondrion membrane</location>
    </subcellularLocation>
</comment>
<keyword evidence="2 6" id="KW-0812">Transmembrane</keyword>
<evidence type="ECO:0000256" key="6">
    <source>
        <dbReference type="SAM" id="Phobius"/>
    </source>
</evidence>
<organism evidence="8 9">
    <name type="scientific">Caerostris darwini</name>
    <dbReference type="NCBI Taxonomy" id="1538125"/>
    <lineage>
        <taxon>Eukaryota</taxon>
        <taxon>Metazoa</taxon>
        <taxon>Ecdysozoa</taxon>
        <taxon>Arthropoda</taxon>
        <taxon>Chelicerata</taxon>
        <taxon>Arachnida</taxon>
        <taxon>Araneae</taxon>
        <taxon>Araneomorphae</taxon>
        <taxon>Entelegynae</taxon>
        <taxon>Araneoidea</taxon>
        <taxon>Araneidae</taxon>
        <taxon>Caerostris</taxon>
    </lineage>
</organism>
<reference evidence="8 9" key="1">
    <citation type="submission" date="2021-06" db="EMBL/GenBank/DDBJ databases">
        <title>Caerostris darwini draft genome.</title>
        <authorList>
            <person name="Kono N."/>
            <person name="Arakawa K."/>
        </authorList>
    </citation>
    <scope>NUCLEOTIDE SEQUENCE [LARGE SCALE GENOMIC DNA]</scope>
</reference>
<comment type="caution">
    <text evidence="8">The sequence shown here is derived from an EMBL/GenBank/DDBJ whole genome shotgun (WGS) entry which is preliminary data.</text>
</comment>
<proteinExistence type="predicted"/>
<dbReference type="PANTHER" id="PTHR12297">
    <property type="entry name" value="HYPOXIA-INDUCBILE GENE 1 HIG1 -RELATED"/>
    <property type="match status" value="1"/>
</dbReference>
<name>A0AAV4PHE3_9ARAC</name>
<dbReference type="PANTHER" id="PTHR12297:SF3">
    <property type="entry name" value="HIG1 DOMAIN FAMILY MEMBER 1A"/>
    <property type="match status" value="1"/>
</dbReference>
<dbReference type="Pfam" id="PF04588">
    <property type="entry name" value="HIG_1_N"/>
    <property type="match status" value="1"/>
</dbReference>
<evidence type="ECO:0000256" key="1">
    <source>
        <dbReference type="ARBA" id="ARBA00004325"/>
    </source>
</evidence>
<keyword evidence="4" id="KW-0496">Mitochondrion</keyword>
<dbReference type="GO" id="GO:0097250">
    <property type="term" value="P:mitochondrial respirasome assembly"/>
    <property type="evidence" value="ECO:0007669"/>
    <property type="project" value="TreeGrafter"/>
</dbReference>